<gene>
    <name evidence="6" type="ORF">KS4_36290</name>
</gene>
<dbReference type="InterPro" id="IPR029229">
    <property type="entry name" value="Alkyl_sulf_C"/>
</dbReference>
<evidence type="ECO:0000313" key="6">
    <source>
        <dbReference type="EMBL" id="QDU35546.1"/>
    </source>
</evidence>
<dbReference type="Gene3D" id="3.30.1050.10">
    <property type="entry name" value="SCP2 sterol-binding domain"/>
    <property type="match status" value="1"/>
</dbReference>
<keyword evidence="7" id="KW-1185">Reference proteome</keyword>
<evidence type="ECO:0000313" key="7">
    <source>
        <dbReference type="Proteomes" id="UP000317369"/>
    </source>
</evidence>
<dbReference type="KEGG" id="pcor:KS4_36290"/>
<dbReference type="GO" id="GO:0018741">
    <property type="term" value="F:linear primary-alkylsulfatase activity"/>
    <property type="evidence" value="ECO:0007669"/>
    <property type="project" value="InterPro"/>
</dbReference>
<evidence type="ECO:0000256" key="2">
    <source>
        <dbReference type="ARBA" id="ARBA00022801"/>
    </source>
</evidence>
<dbReference type="InterPro" id="IPR044097">
    <property type="entry name" value="Bds1/SdsA1_MBL-fold"/>
</dbReference>
<dbReference type="AlphaFoldDB" id="A0A517YZ91"/>
<dbReference type="InterPro" id="IPR036866">
    <property type="entry name" value="RibonucZ/Hydroxyglut_hydro"/>
</dbReference>
<name>A0A517YZ91_9BACT</name>
<dbReference type="InterPro" id="IPR052195">
    <property type="entry name" value="Bact_Alkyl/Aryl-Sulfatase"/>
</dbReference>
<dbReference type="Gene3D" id="3.60.15.30">
    <property type="entry name" value="Metallo-beta-lactamase domain"/>
    <property type="match status" value="1"/>
</dbReference>
<dbReference type="InterPro" id="IPR036527">
    <property type="entry name" value="SCP2_sterol-bd_dom_sf"/>
</dbReference>
<dbReference type="RefSeq" id="WP_145081055.1">
    <property type="nucleotide sequence ID" value="NZ_CP036425.1"/>
</dbReference>
<dbReference type="Proteomes" id="UP000317369">
    <property type="component" value="Chromosome"/>
</dbReference>
<proteinExistence type="inferred from homology"/>
<dbReference type="PANTHER" id="PTHR43223:SF1">
    <property type="entry name" value="ALKYL_ARYL-SULFATASE BDS1"/>
    <property type="match status" value="1"/>
</dbReference>
<comment type="similarity">
    <text evidence="4">Belongs to the metallo-beta-lactamase superfamily. Type III sulfatase family.</text>
</comment>
<dbReference type="PANTHER" id="PTHR43223">
    <property type="entry name" value="ALKYL/ARYL-SULFATASE"/>
    <property type="match status" value="1"/>
</dbReference>
<dbReference type="GO" id="GO:0046872">
    <property type="term" value="F:metal ion binding"/>
    <property type="evidence" value="ECO:0007669"/>
    <property type="project" value="UniProtKB-KW"/>
</dbReference>
<keyword evidence="2" id="KW-0378">Hydrolase</keyword>
<dbReference type="Pfam" id="PF00753">
    <property type="entry name" value="Lactamase_B"/>
    <property type="match status" value="1"/>
</dbReference>
<dbReference type="InterPro" id="IPR029228">
    <property type="entry name" value="Alkyl_sulf_dimr"/>
</dbReference>
<feature type="domain" description="Metallo-beta-lactamase" evidence="5">
    <location>
        <begin position="100"/>
        <end position="320"/>
    </location>
</feature>
<dbReference type="GO" id="GO:0018909">
    <property type="term" value="P:dodecyl sulfate metabolic process"/>
    <property type="evidence" value="ECO:0007669"/>
    <property type="project" value="InterPro"/>
</dbReference>
<dbReference type="Gene3D" id="1.25.40.880">
    <property type="entry name" value="Alkyl sulfatase, dimerisation domain"/>
    <property type="match status" value="1"/>
</dbReference>
<dbReference type="EMBL" id="CP036425">
    <property type="protein sequence ID" value="QDU35546.1"/>
    <property type="molecule type" value="Genomic_DNA"/>
</dbReference>
<organism evidence="6 7">
    <name type="scientific">Poriferisphaera corsica</name>
    <dbReference type="NCBI Taxonomy" id="2528020"/>
    <lineage>
        <taxon>Bacteria</taxon>
        <taxon>Pseudomonadati</taxon>
        <taxon>Planctomycetota</taxon>
        <taxon>Phycisphaerae</taxon>
        <taxon>Phycisphaerales</taxon>
        <taxon>Phycisphaeraceae</taxon>
        <taxon>Poriferisphaera</taxon>
    </lineage>
</organism>
<keyword evidence="1" id="KW-0479">Metal-binding</keyword>
<keyword evidence="3" id="KW-0862">Zinc</keyword>
<dbReference type="InterPro" id="IPR001279">
    <property type="entry name" value="Metallo-B-lactamas"/>
</dbReference>
<reference evidence="6 7" key="1">
    <citation type="submission" date="2019-02" db="EMBL/GenBank/DDBJ databases">
        <title>Deep-cultivation of Planctomycetes and their phenomic and genomic characterization uncovers novel biology.</title>
        <authorList>
            <person name="Wiegand S."/>
            <person name="Jogler M."/>
            <person name="Boedeker C."/>
            <person name="Pinto D."/>
            <person name="Vollmers J."/>
            <person name="Rivas-Marin E."/>
            <person name="Kohn T."/>
            <person name="Peeters S.H."/>
            <person name="Heuer A."/>
            <person name="Rast P."/>
            <person name="Oberbeckmann S."/>
            <person name="Bunk B."/>
            <person name="Jeske O."/>
            <person name="Meyerdierks A."/>
            <person name="Storesund J.E."/>
            <person name="Kallscheuer N."/>
            <person name="Luecker S."/>
            <person name="Lage O.M."/>
            <person name="Pohl T."/>
            <person name="Merkel B.J."/>
            <person name="Hornburger P."/>
            <person name="Mueller R.-W."/>
            <person name="Bruemmer F."/>
            <person name="Labrenz M."/>
            <person name="Spormann A.M."/>
            <person name="Op den Camp H."/>
            <person name="Overmann J."/>
            <person name="Amann R."/>
            <person name="Jetten M.S.M."/>
            <person name="Mascher T."/>
            <person name="Medema M.H."/>
            <person name="Devos D.P."/>
            <person name="Kaster A.-K."/>
            <person name="Ovreas L."/>
            <person name="Rohde M."/>
            <person name="Galperin M.Y."/>
            <person name="Jogler C."/>
        </authorList>
    </citation>
    <scope>NUCLEOTIDE SEQUENCE [LARGE SCALE GENOMIC DNA]</scope>
    <source>
        <strain evidence="6 7">KS4</strain>
    </source>
</reference>
<evidence type="ECO:0000256" key="1">
    <source>
        <dbReference type="ARBA" id="ARBA00022723"/>
    </source>
</evidence>
<protein>
    <submittedName>
        <fullName evidence="6">Metallo-beta-lactamase superfamily protein</fullName>
    </submittedName>
</protein>
<sequence>MTNQSSVIVVLSFLVVSLLVITIDAVSEKAGGDMVRDGSITTVEVKGELPPIVVDEDFNYAYTKSSPLIPKPLTKHLRKMDQAVYEVVKGKAYTAVGYGLCSTTMIIGDRGLIIIDPGENNEQAEATLKAFRKISEKPISAVVYTHRHPDHPFGVKGLGVTDEDVKSGKVKIVAQKDFIPNLINDASVVGAILTVRTGYSGGNALPKDATGMIGSGLGPTFLAGHLSLIEPNVLVDEEEDITIDGVPIHFMHAYGDAEDELAMWFPSMKLLHGAETIQGTTFPNIYSIRGTKYRDPVKWYNGIKKLLKYAPEAEYYTASHMRPWIGNAYIVERLTNYHDAIQYVHDQTVRYMNKGYIPDEIVEVVKLPDHLANDPWLAEFYGTVNHSARNIYNGYLGFFEGDPKVFASPGFVALAELYVDAMGGRAKILADAKKAIADKQYGWAMEILTYPIRIDHGDMDARKLKAEAMRQWAYEQENTNWRTHALSGAMELEGKMDTKQFWQFASPDIIKVLPASSTINTLRVRLMAEKTQNKDITMGFDFTDTGEQCGLQIRRGVAVFHPDMPSEVDVKLVSTKDVLDSIVLKQMTMKDAIDEHKIKVEGSRELMEEFFSYFEPPSTDNINIVVR</sequence>
<evidence type="ECO:0000256" key="4">
    <source>
        <dbReference type="ARBA" id="ARBA00033751"/>
    </source>
</evidence>
<dbReference type="SUPFAM" id="SSF55718">
    <property type="entry name" value="SCP-like"/>
    <property type="match status" value="1"/>
</dbReference>
<accession>A0A517YZ91</accession>
<dbReference type="Pfam" id="PF14864">
    <property type="entry name" value="Alkyl_sulf_C"/>
    <property type="match status" value="1"/>
</dbReference>
<dbReference type="Pfam" id="PF14863">
    <property type="entry name" value="Alkyl_sulf_dimr"/>
    <property type="match status" value="1"/>
</dbReference>
<dbReference type="GO" id="GO:0046983">
    <property type="term" value="F:protein dimerization activity"/>
    <property type="evidence" value="ECO:0007669"/>
    <property type="project" value="InterPro"/>
</dbReference>
<evidence type="ECO:0000259" key="5">
    <source>
        <dbReference type="SMART" id="SM00849"/>
    </source>
</evidence>
<dbReference type="SMART" id="SM00849">
    <property type="entry name" value="Lactamase_B"/>
    <property type="match status" value="1"/>
</dbReference>
<dbReference type="OrthoDB" id="9815874at2"/>
<dbReference type="InterPro" id="IPR038536">
    <property type="entry name" value="Alkyl/aryl-sulf_dimr_sf"/>
</dbReference>
<evidence type="ECO:0000256" key="3">
    <source>
        <dbReference type="ARBA" id="ARBA00022833"/>
    </source>
</evidence>
<dbReference type="CDD" id="cd07710">
    <property type="entry name" value="arylsulfatase_Sdsa1-like_MBL-fold"/>
    <property type="match status" value="1"/>
</dbReference>
<dbReference type="SUPFAM" id="SSF56281">
    <property type="entry name" value="Metallo-hydrolase/oxidoreductase"/>
    <property type="match status" value="1"/>
</dbReference>